<reference evidence="4" key="3">
    <citation type="submission" date="2015-04" db="EMBL/GenBank/DDBJ databases">
        <authorList>
            <consortium name="FlyBase"/>
        </authorList>
    </citation>
    <scope>NUCLEOTIDE SEQUENCE</scope>
    <source>
        <strain evidence="4">W501</strain>
    </source>
</reference>
<organism evidence="4">
    <name type="scientific">Drosophila simulans</name>
    <name type="common">Fruit fly</name>
    <dbReference type="NCBI Taxonomy" id="7240"/>
    <lineage>
        <taxon>Eukaryota</taxon>
        <taxon>Metazoa</taxon>
        <taxon>Ecdysozoa</taxon>
        <taxon>Arthropoda</taxon>
        <taxon>Hexapoda</taxon>
        <taxon>Insecta</taxon>
        <taxon>Pterygota</taxon>
        <taxon>Neoptera</taxon>
        <taxon>Endopterygota</taxon>
        <taxon>Diptera</taxon>
        <taxon>Brachycera</taxon>
        <taxon>Muscomorpha</taxon>
        <taxon>Ephydroidea</taxon>
        <taxon>Drosophilidae</taxon>
        <taxon>Drosophila</taxon>
        <taxon>Sophophora</taxon>
    </lineage>
</organism>
<feature type="domain" description="Fibrinogen C-terminal" evidence="3">
    <location>
        <begin position="176"/>
        <end position="344"/>
    </location>
</feature>
<evidence type="ECO:0000313" key="4">
    <source>
        <dbReference type="EMBL" id="KMY90272.1"/>
    </source>
</evidence>
<keyword evidence="2" id="KW-0732">Signal</keyword>
<dbReference type="GO" id="GO:0005615">
    <property type="term" value="C:extracellular space"/>
    <property type="evidence" value="ECO:0007669"/>
    <property type="project" value="TreeGrafter"/>
</dbReference>
<dbReference type="Pfam" id="PF00147">
    <property type="entry name" value="Fibrinogen_C"/>
    <property type="match status" value="1"/>
</dbReference>
<feature type="chain" id="PRO_5005320999" description="Fibrinogen C-terminal domain-containing protein" evidence="2">
    <location>
        <begin position="21"/>
        <end position="368"/>
    </location>
</feature>
<sequence>MIIYTNIVLIITFFVTKTVCDLGLVEEKQSCVLPDDQEDKCSTICYPTIKPLLKHVELCHQNNEKVYQLQDKIREQEIEINKFKLENDRLKVQLEDDEKSFELNNQLKEALDNNRNIVSQFSAKLNMLINEKNDETIRHLSEENVLLKQKNSELKEIANEKENQLRSYWTQNNGSKEKVDLPSSCLDYDYEKGLRRIKVPGAESFEVLCHSEIAGPGWTIVLRNLGNANFNRNWTEYKYGFGVWASSFFRGLEVLHLMTRSQPHELYVVANLKDETTLSNHFDEIVVGGEPEGYRLKSIGKPKSKELLFMKSQVNAKFTTYDRNNAGTKTNYAVMNNAGWWYSRKNQLSFTNSPDDVEEILMLIRPKT</sequence>
<reference evidence="4" key="1">
    <citation type="journal article" date="2013" name="Genome Res.">
        <title>A second-generation assembly of the Drosophila simulans genome provides new insights into patterns of lineage-specific divergence.</title>
        <authorList>
            <person name="Hu T.T."/>
            <person name="Eisen M.B."/>
            <person name="Thornton K.R."/>
            <person name="Andolfatto P."/>
        </authorList>
    </citation>
    <scope>NUCLEOTIDE SEQUENCE [LARGE SCALE GENOMIC DNA]</scope>
    <source>
        <strain evidence="4">W501</strain>
    </source>
</reference>
<dbReference type="PANTHER" id="PTHR19143">
    <property type="entry name" value="FIBRINOGEN/TENASCIN/ANGIOPOEITIN"/>
    <property type="match status" value="1"/>
</dbReference>
<dbReference type="KEGG" id="dsi:Dsimw501_GD27252"/>
<accession>A0A0J9R1Y8</accession>
<dbReference type="Proteomes" id="UP000035880">
    <property type="component" value="Chromosome 2L"/>
</dbReference>
<evidence type="ECO:0000256" key="2">
    <source>
        <dbReference type="SAM" id="SignalP"/>
    </source>
</evidence>
<evidence type="ECO:0000259" key="3">
    <source>
        <dbReference type="PROSITE" id="PS51406"/>
    </source>
</evidence>
<dbReference type="OrthoDB" id="7871457at2759"/>
<feature type="signal peptide" evidence="2">
    <location>
        <begin position="1"/>
        <end position="20"/>
    </location>
</feature>
<dbReference type="AlphaFoldDB" id="A0A0J9R1Y8"/>
<dbReference type="InterPro" id="IPR036056">
    <property type="entry name" value="Fibrinogen-like_C"/>
</dbReference>
<protein>
    <recommendedName>
        <fullName evidence="3">Fibrinogen C-terminal domain-containing protein</fullName>
    </recommendedName>
</protein>
<evidence type="ECO:0000256" key="1">
    <source>
        <dbReference type="SAM" id="Coils"/>
    </source>
</evidence>
<reference evidence="4" key="2">
    <citation type="submission" date="2014-06" db="EMBL/GenBank/DDBJ databases">
        <authorList>
            <person name="Hu T."/>
            <person name="Eisen M.B."/>
            <person name="Thornton K.R."/>
            <person name="Andolfatto P."/>
        </authorList>
    </citation>
    <scope>NUCLEOTIDE SEQUENCE</scope>
    <source>
        <strain evidence="4">W501</strain>
    </source>
</reference>
<dbReference type="SMART" id="SM00186">
    <property type="entry name" value="FBG"/>
    <property type="match status" value="1"/>
</dbReference>
<gene>
    <name evidence="4" type="primary">Dsim\GD27252</name>
    <name evidence="4" type="ORF">Dsimw501_GD27252</name>
</gene>
<keyword evidence="1" id="KW-0175">Coiled coil</keyword>
<dbReference type="PROSITE" id="PS51406">
    <property type="entry name" value="FIBRINOGEN_C_2"/>
    <property type="match status" value="1"/>
</dbReference>
<dbReference type="EMBL" id="CM002910">
    <property type="protein sequence ID" value="KMY90272.1"/>
    <property type="molecule type" value="Genomic_DNA"/>
</dbReference>
<proteinExistence type="predicted"/>
<dbReference type="InterPro" id="IPR002181">
    <property type="entry name" value="Fibrinogen_a/b/g_C_dom"/>
</dbReference>
<dbReference type="InterPro" id="IPR050373">
    <property type="entry name" value="Fibrinogen_C-term_domain"/>
</dbReference>
<feature type="coiled-coil region" evidence="1">
    <location>
        <begin position="137"/>
        <end position="167"/>
    </location>
</feature>
<name>A0A0J9R1Y8_DROSI</name>
<dbReference type="SUPFAM" id="SSF56496">
    <property type="entry name" value="Fibrinogen C-terminal domain-like"/>
    <property type="match status" value="1"/>
</dbReference>
<feature type="coiled-coil region" evidence="1">
    <location>
        <begin position="66"/>
        <end position="100"/>
    </location>
</feature>
<dbReference type="Gene3D" id="3.90.215.10">
    <property type="entry name" value="Gamma Fibrinogen, chain A, domain 1"/>
    <property type="match status" value="1"/>
</dbReference>
<dbReference type="InterPro" id="IPR014716">
    <property type="entry name" value="Fibrinogen_a/b/g_C_1"/>
</dbReference>